<dbReference type="InterPro" id="IPR036770">
    <property type="entry name" value="Ankyrin_rpt-contain_sf"/>
</dbReference>
<dbReference type="KEGG" id="spap:H3Z74_20615"/>
<feature type="signal peptide" evidence="4">
    <location>
        <begin position="1"/>
        <end position="24"/>
    </location>
</feature>
<reference evidence="5 6" key="1">
    <citation type="submission" date="2020-09" db="EMBL/GenBank/DDBJ databases">
        <title>Sphingomonas sp., a new species isolated from pork steak.</title>
        <authorList>
            <person name="Heidler von Heilborn D."/>
        </authorList>
    </citation>
    <scope>NUCLEOTIDE SEQUENCE [LARGE SCALE GENOMIC DNA]</scope>
    <source>
        <strain evidence="6">S8-3T</strain>
    </source>
</reference>
<dbReference type="PROSITE" id="PS50088">
    <property type="entry name" value="ANK_REPEAT"/>
    <property type="match status" value="3"/>
</dbReference>
<feature type="repeat" description="ANK" evidence="3">
    <location>
        <begin position="130"/>
        <end position="162"/>
    </location>
</feature>
<organism evidence="5 6">
    <name type="scientific">Sphingomonas alpina</name>
    <dbReference type="NCBI Taxonomy" id="653931"/>
    <lineage>
        <taxon>Bacteria</taxon>
        <taxon>Pseudomonadati</taxon>
        <taxon>Pseudomonadota</taxon>
        <taxon>Alphaproteobacteria</taxon>
        <taxon>Sphingomonadales</taxon>
        <taxon>Sphingomonadaceae</taxon>
        <taxon>Sphingomonas</taxon>
    </lineage>
</organism>
<evidence type="ECO:0000256" key="4">
    <source>
        <dbReference type="SAM" id="SignalP"/>
    </source>
</evidence>
<evidence type="ECO:0000313" key="6">
    <source>
        <dbReference type="Proteomes" id="UP000516148"/>
    </source>
</evidence>
<dbReference type="Gene3D" id="1.25.40.20">
    <property type="entry name" value="Ankyrin repeat-containing domain"/>
    <property type="match status" value="1"/>
</dbReference>
<feature type="repeat" description="ANK" evidence="3">
    <location>
        <begin position="64"/>
        <end position="96"/>
    </location>
</feature>
<feature type="chain" id="PRO_5028937756" evidence="4">
    <location>
        <begin position="25"/>
        <end position="201"/>
    </location>
</feature>
<keyword evidence="4" id="KW-0732">Signal</keyword>
<dbReference type="InterPro" id="IPR002110">
    <property type="entry name" value="Ankyrin_rpt"/>
</dbReference>
<keyword evidence="2 3" id="KW-0040">ANK repeat</keyword>
<protein>
    <submittedName>
        <fullName evidence="5">Ankyrin repeat domain-containing protein</fullName>
    </submittedName>
</protein>
<evidence type="ECO:0000256" key="3">
    <source>
        <dbReference type="PROSITE-ProRule" id="PRU00023"/>
    </source>
</evidence>
<dbReference type="Pfam" id="PF12796">
    <property type="entry name" value="Ank_2"/>
    <property type="match status" value="1"/>
</dbReference>
<gene>
    <name evidence="5" type="ORF">H3Z74_20615</name>
</gene>
<dbReference type="SUPFAM" id="SSF48403">
    <property type="entry name" value="Ankyrin repeat"/>
    <property type="match status" value="1"/>
</dbReference>
<dbReference type="PROSITE" id="PS50297">
    <property type="entry name" value="ANK_REP_REGION"/>
    <property type="match status" value="2"/>
</dbReference>
<keyword evidence="1" id="KW-0677">Repeat</keyword>
<sequence>MTVRLKQIAVAAAALMMSSGVAQAQQQSESYKFLQAVRDSKGDDVLKMLNQPGSRIINTRDIGTREGALHIVVKRGDATYLRFLLQQQADPNLRDGDGNTPLALAVNGGQAALVDILITAKANVNLGNSRGETPLILAVQRRDVGLARTLLAAGADPDQPDLLAGMSARDYAHDDKRSSIMAKLIDETPKKPRRAVSGPKL</sequence>
<evidence type="ECO:0000313" key="5">
    <source>
        <dbReference type="EMBL" id="QNQ09062.1"/>
    </source>
</evidence>
<feature type="repeat" description="ANK" evidence="3">
    <location>
        <begin position="97"/>
        <end position="129"/>
    </location>
</feature>
<proteinExistence type="predicted"/>
<dbReference type="PANTHER" id="PTHR24171">
    <property type="entry name" value="ANKYRIN REPEAT DOMAIN-CONTAINING PROTEIN 39-RELATED"/>
    <property type="match status" value="1"/>
</dbReference>
<dbReference type="EMBL" id="CP061038">
    <property type="protein sequence ID" value="QNQ09062.1"/>
    <property type="molecule type" value="Genomic_DNA"/>
</dbReference>
<name>A0A7H0LHA9_9SPHN</name>
<dbReference type="AlphaFoldDB" id="A0A7H0LHA9"/>
<evidence type="ECO:0000256" key="2">
    <source>
        <dbReference type="ARBA" id="ARBA00023043"/>
    </source>
</evidence>
<dbReference type="SMART" id="SM00248">
    <property type="entry name" value="ANK"/>
    <property type="match status" value="3"/>
</dbReference>
<dbReference type="Proteomes" id="UP000516148">
    <property type="component" value="Chromosome"/>
</dbReference>
<dbReference type="RefSeq" id="WP_187761386.1">
    <property type="nucleotide sequence ID" value="NZ_CP061038.1"/>
</dbReference>
<keyword evidence="6" id="KW-1185">Reference proteome</keyword>
<evidence type="ECO:0000256" key="1">
    <source>
        <dbReference type="ARBA" id="ARBA00022737"/>
    </source>
</evidence>
<accession>A0A7H0LHA9</accession>